<gene>
    <name evidence="3" type="ORF">AXK60_05440</name>
    <name evidence="2" type="ORF">AXK61_21140</name>
</gene>
<keyword evidence="1" id="KW-1133">Transmembrane helix</keyword>
<accession>A0A138AQG5</accession>
<keyword evidence="1" id="KW-0812">Transmembrane</keyword>
<keyword evidence="1" id="KW-0472">Membrane</keyword>
<protein>
    <recommendedName>
        <fullName evidence="6">DUF2631 domain-containing protein</fullName>
    </recommendedName>
</protein>
<evidence type="ECO:0008006" key="6">
    <source>
        <dbReference type="Google" id="ProtNLM"/>
    </source>
</evidence>
<dbReference type="STRING" id="239498.AXK60_05440"/>
<dbReference type="EMBL" id="LSRF01000012">
    <property type="protein sequence ID" value="KXP12678.1"/>
    <property type="molecule type" value="Genomic_DNA"/>
</dbReference>
<feature type="transmembrane region" description="Helical" evidence="1">
    <location>
        <begin position="30"/>
        <end position="48"/>
    </location>
</feature>
<dbReference type="EMBL" id="LSRE01000015">
    <property type="protein sequence ID" value="KXO97900.1"/>
    <property type="molecule type" value="Genomic_DNA"/>
</dbReference>
<reference evidence="3" key="3">
    <citation type="submission" date="2016-02" db="EMBL/GenBank/DDBJ databases">
        <authorList>
            <person name="Teng J.L."/>
            <person name="Yang Y."/>
            <person name="Huang Y."/>
            <person name="Guo F."/>
            <person name="Wei W."/>
            <person name="Chen J.H."/>
            <person name="Wong S.Y."/>
            <person name="Lau S.K."/>
            <person name="Woo P.C."/>
        </authorList>
    </citation>
    <scope>NUCLEOTIDE SEQUENCE</scope>
    <source>
        <strain evidence="3">JCM 15929</strain>
    </source>
</reference>
<evidence type="ECO:0000313" key="3">
    <source>
        <dbReference type="EMBL" id="KXP12678.1"/>
    </source>
</evidence>
<comment type="caution">
    <text evidence="3">The sequence shown here is derived from an EMBL/GenBank/DDBJ whole genome shotgun (WGS) entry which is preliminary data.</text>
</comment>
<dbReference type="RefSeq" id="WP_068570674.1">
    <property type="nucleotide sequence ID" value="NZ_LSRE01000015.1"/>
</dbReference>
<dbReference type="AlphaFoldDB" id="A0A138AQG5"/>
<reference evidence="2 5" key="2">
    <citation type="submission" date="2016-02" db="EMBL/GenBank/DDBJ databases">
        <authorList>
            <person name="Teng J.L."/>
            <person name="Tang Y."/>
            <person name="Huang Y."/>
            <person name="Guo F."/>
            <person name="Wei W."/>
            <person name="Chen J.H."/>
            <person name="Wong S.Y."/>
            <person name="Lau S.K."/>
            <person name="Woo P.C."/>
        </authorList>
    </citation>
    <scope>NUCLEOTIDE SEQUENCE [LARGE SCALE GENOMIC DNA]</scope>
    <source>
        <strain evidence="2 5">JCM 13375</strain>
    </source>
</reference>
<evidence type="ECO:0000313" key="4">
    <source>
        <dbReference type="Proteomes" id="UP000070258"/>
    </source>
</evidence>
<sequence>MATTDLERQSTSKVDVADVPSRDWGWSGNAPTSARIAGVLFAALLLFMMHGNHQGKTEDIFLVGFAVAILGTILVQWLVTRRRKWKY</sequence>
<name>A0A138AQG5_9ACTN</name>
<evidence type="ECO:0000313" key="5">
    <source>
        <dbReference type="Proteomes" id="UP000070409"/>
    </source>
</evidence>
<proteinExistence type="predicted"/>
<evidence type="ECO:0000256" key="1">
    <source>
        <dbReference type="SAM" id="Phobius"/>
    </source>
</evidence>
<dbReference type="Proteomes" id="UP000070409">
    <property type="component" value="Unassembled WGS sequence"/>
</dbReference>
<keyword evidence="5" id="KW-1185">Reference proteome</keyword>
<dbReference type="Proteomes" id="UP000070258">
    <property type="component" value="Unassembled WGS sequence"/>
</dbReference>
<dbReference type="InterPro" id="IPR024341">
    <property type="entry name" value="DUF2631"/>
</dbReference>
<evidence type="ECO:0000313" key="2">
    <source>
        <dbReference type="EMBL" id="KXO97900.1"/>
    </source>
</evidence>
<reference evidence="4" key="1">
    <citation type="submission" date="2016-02" db="EMBL/GenBank/DDBJ databases">
        <authorList>
            <person name="Wen L."/>
            <person name="He K."/>
            <person name="Yang H."/>
        </authorList>
    </citation>
    <scope>NUCLEOTIDE SEQUENCE [LARGE SCALE GENOMIC DNA]</scope>
    <source>
        <strain evidence="4">JCM 15929</strain>
    </source>
</reference>
<dbReference type="OrthoDB" id="3401220at2"/>
<dbReference type="Pfam" id="PF10939">
    <property type="entry name" value="DUF2631"/>
    <property type="match status" value="1"/>
</dbReference>
<feature type="transmembrane region" description="Helical" evidence="1">
    <location>
        <begin position="60"/>
        <end position="79"/>
    </location>
</feature>
<organism evidence="3 4">
    <name type="scientific">Tsukamurella pseudospumae</name>
    <dbReference type="NCBI Taxonomy" id="239498"/>
    <lineage>
        <taxon>Bacteria</taxon>
        <taxon>Bacillati</taxon>
        <taxon>Actinomycetota</taxon>
        <taxon>Actinomycetes</taxon>
        <taxon>Mycobacteriales</taxon>
        <taxon>Tsukamurellaceae</taxon>
        <taxon>Tsukamurella</taxon>
    </lineage>
</organism>